<dbReference type="GeneID" id="71983276"/>
<reference evidence="1" key="1">
    <citation type="submission" date="2021-12" db="EMBL/GenBank/DDBJ databases">
        <authorList>
            <person name="Zaccaron A."/>
            <person name="Stergiopoulos I."/>
        </authorList>
    </citation>
    <scope>NUCLEOTIDE SEQUENCE</scope>
    <source>
        <strain evidence="1">Race5_Kim</strain>
    </source>
</reference>
<evidence type="ECO:0000313" key="1">
    <source>
        <dbReference type="EMBL" id="UJO13153.1"/>
    </source>
</evidence>
<keyword evidence="2" id="KW-1185">Reference proteome</keyword>
<protein>
    <recommendedName>
        <fullName evidence="3">F-box domain-containing protein</fullName>
    </recommendedName>
</protein>
<dbReference type="OrthoDB" id="4790878at2759"/>
<evidence type="ECO:0008006" key="3">
    <source>
        <dbReference type="Google" id="ProtNLM"/>
    </source>
</evidence>
<proteinExistence type="predicted"/>
<dbReference type="Proteomes" id="UP000756132">
    <property type="component" value="Chromosome 2"/>
</dbReference>
<dbReference type="EMBL" id="CP090164">
    <property type="protein sequence ID" value="UJO13153.1"/>
    <property type="molecule type" value="Genomic_DNA"/>
</dbReference>
<accession>A0A9Q8P4N6</accession>
<dbReference type="KEGG" id="ffu:CLAFUR5_03398"/>
<name>A0A9Q8P4N6_PASFU</name>
<gene>
    <name evidence="1" type="ORF">CLAFUR5_03398</name>
</gene>
<evidence type="ECO:0000313" key="2">
    <source>
        <dbReference type="Proteomes" id="UP000756132"/>
    </source>
</evidence>
<dbReference type="AlphaFoldDB" id="A0A9Q8P4N6"/>
<sequence length="187" mass="21173">MTSLLDQVQEAVPTMARINLRYLQELINKQLKTMPLTECLLLNIPRELRDRIYLFVAIASIQDPNNKSEKPVSGLSRACKQTRLEFDEIIYSSKIIKIEYYDGAASDWNLIEEPRVLRALLNGKVPSFFCHPTSFDTRAALREQVEGDSKWGHIGIEGVMGLVTADEGGGLYKFRVSREELREALAG</sequence>
<dbReference type="OMA" id="PTMARIN"/>
<organism evidence="1 2">
    <name type="scientific">Passalora fulva</name>
    <name type="common">Tomato leaf mold</name>
    <name type="synonym">Cladosporium fulvum</name>
    <dbReference type="NCBI Taxonomy" id="5499"/>
    <lineage>
        <taxon>Eukaryota</taxon>
        <taxon>Fungi</taxon>
        <taxon>Dikarya</taxon>
        <taxon>Ascomycota</taxon>
        <taxon>Pezizomycotina</taxon>
        <taxon>Dothideomycetes</taxon>
        <taxon>Dothideomycetidae</taxon>
        <taxon>Mycosphaerellales</taxon>
        <taxon>Mycosphaerellaceae</taxon>
        <taxon>Fulvia</taxon>
    </lineage>
</organism>
<dbReference type="RefSeq" id="XP_047757519.1">
    <property type="nucleotide sequence ID" value="XM_047902546.1"/>
</dbReference>
<reference evidence="1" key="2">
    <citation type="journal article" date="2022" name="Microb. Genom.">
        <title>A chromosome-scale genome assembly of the tomato pathogen Cladosporium fulvum reveals a compartmentalized genome architecture and the presence of a dispensable chromosome.</title>
        <authorList>
            <person name="Zaccaron A.Z."/>
            <person name="Chen L.H."/>
            <person name="Samaras A."/>
            <person name="Stergiopoulos I."/>
        </authorList>
    </citation>
    <scope>NUCLEOTIDE SEQUENCE</scope>
    <source>
        <strain evidence="1">Race5_Kim</strain>
    </source>
</reference>